<dbReference type="Proteomes" id="UP000271098">
    <property type="component" value="Unassembled WGS sequence"/>
</dbReference>
<dbReference type="OrthoDB" id="5919374at2759"/>
<feature type="region of interest" description="Disordered" evidence="1">
    <location>
        <begin position="205"/>
        <end position="236"/>
    </location>
</feature>
<protein>
    <submittedName>
        <fullName evidence="4">SoHo domain-containing protein</fullName>
    </submittedName>
</protein>
<evidence type="ECO:0000313" key="3">
    <source>
        <dbReference type="Proteomes" id="UP000271098"/>
    </source>
</evidence>
<name>A0A183DD63_9BILA</name>
<proteinExistence type="predicted"/>
<dbReference type="EMBL" id="UYRT01015965">
    <property type="protein sequence ID" value="VDK55510.1"/>
    <property type="molecule type" value="Genomic_DNA"/>
</dbReference>
<reference evidence="4" key="1">
    <citation type="submission" date="2016-06" db="UniProtKB">
        <authorList>
            <consortium name="WormBaseParasite"/>
        </authorList>
    </citation>
    <scope>IDENTIFICATION</scope>
</reference>
<accession>A0A183DD63</accession>
<reference evidence="2 3" key="2">
    <citation type="submission" date="2018-11" db="EMBL/GenBank/DDBJ databases">
        <authorList>
            <consortium name="Pathogen Informatics"/>
        </authorList>
    </citation>
    <scope>NUCLEOTIDE SEQUENCE [LARGE SCALE GENOMIC DNA]</scope>
</reference>
<evidence type="ECO:0000256" key="1">
    <source>
        <dbReference type="SAM" id="MobiDB-lite"/>
    </source>
</evidence>
<evidence type="ECO:0000313" key="4">
    <source>
        <dbReference type="WBParaSite" id="GPUH_0000666301-mRNA-1"/>
    </source>
</evidence>
<dbReference type="WBParaSite" id="GPUH_0000666301-mRNA-1">
    <property type="protein sequence ID" value="GPUH_0000666301-mRNA-1"/>
    <property type="gene ID" value="GPUH_0000666301"/>
</dbReference>
<keyword evidence="3" id="KW-1185">Reference proteome</keyword>
<gene>
    <name evidence="2" type="ORF">GPUH_LOCUS6655</name>
</gene>
<dbReference type="AlphaFoldDB" id="A0A183DD63"/>
<sequence>SYSASKRGYEFGGLDYVDKSRIPKGTSYIPCGEFQRHREERRTTPGYEMGGMDFRKGAVGPGGPYHGHGPEQRRLQCKFEHSSLRHNQMNIEEAPNVDQVSADTLIGDTRSNQHLAKNEHPDPTFGTSFGPTAGFTHEHRTVRRPEEPVKATTFSLSAKKDGTGPIGSAYRTVVPEPPEPAHRPQNELAGYTSQAVISYAGHGTSPRLGAARAPSRDVEQPKSTWTTTTTTPRAHSAAPADKYEWVSNGGVKEVTIETLLNDKALLARKRLVTPEWHSRSLEKHDRWKNRSDPRLSRSQVLCLFHASVSFFSLLSSAEIIPLH</sequence>
<evidence type="ECO:0000313" key="2">
    <source>
        <dbReference type="EMBL" id="VDK55510.1"/>
    </source>
</evidence>
<organism evidence="4">
    <name type="scientific">Gongylonema pulchrum</name>
    <dbReference type="NCBI Taxonomy" id="637853"/>
    <lineage>
        <taxon>Eukaryota</taxon>
        <taxon>Metazoa</taxon>
        <taxon>Ecdysozoa</taxon>
        <taxon>Nematoda</taxon>
        <taxon>Chromadorea</taxon>
        <taxon>Rhabditida</taxon>
        <taxon>Spirurina</taxon>
        <taxon>Spiruromorpha</taxon>
        <taxon>Spiruroidea</taxon>
        <taxon>Gongylonematidae</taxon>
        <taxon>Gongylonema</taxon>
    </lineage>
</organism>